<keyword evidence="1" id="KW-0540">Nuclease</keyword>
<dbReference type="InterPro" id="IPR038726">
    <property type="entry name" value="PDDEXK_AddAB-type"/>
</dbReference>
<feature type="domain" description="UvrD-like helicase C-terminal" evidence="16">
    <location>
        <begin position="660"/>
        <end position="952"/>
    </location>
</feature>
<keyword evidence="5 14" id="KW-0347">Helicase</keyword>
<keyword evidence="6" id="KW-0269">Exonuclease</keyword>
<keyword evidence="7 14" id="KW-0067">ATP-binding</keyword>
<evidence type="ECO:0000256" key="2">
    <source>
        <dbReference type="ARBA" id="ARBA00022741"/>
    </source>
</evidence>
<dbReference type="PANTHER" id="PTHR11070:SF48">
    <property type="entry name" value="ATP-DEPENDENT HELICASE_NUCLEASE SUBUNIT A"/>
    <property type="match status" value="1"/>
</dbReference>
<dbReference type="EC" id="5.6.2.4" evidence="12"/>
<comment type="catalytic activity">
    <reaction evidence="13">
        <text>ATP + H2O = ADP + phosphate + H(+)</text>
        <dbReference type="Rhea" id="RHEA:13065"/>
        <dbReference type="ChEBI" id="CHEBI:15377"/>
        <dbReference type="ChEBI" id="CHEBI:15378"/>
        <dbReference type="ChEBI" id="CHEBI:30616"/>
        <dbReference type="ChEBI" id="CHEBI:43474"/>
        <dbReference type="ChEBI" id="CHEBI:456216"/>
        <dbReference type="EC" id="5.6.2.4"/>
    </reaction>
</comment>
<dbReference type="Proteomes" id="UP000018482">
    <property type="component" value="Unassembled WGS sequence"/>
</dbReference>
<accession>V6Z3L4</accession>
<dbReference type="InterPro" id="IPR014017">
    <property type="entry name" value="DNA_helicase_UvrD-like_C"/>
</dbReference>
<dbReference type="InterPro" id="IPR014016">
    <property type="entry name" value="UvrD-like_ATP-bd"/>
</dbReference>
<dbReference type="EMBL" id="ANQC01000038">
    <property type="protein sequence ID" value="ESV54199.1"/>
    <property type="molecule type" value="Genomic_DNA"/>
</dbReference>
<evidence type="ECO:0000256" key="8">
    <source>
        <dbReference type="ARBA" id="ARBA00023125"/>
    </source>
</evidence>
<dbReference type="NCBIfam" id="TIGR02785">
    <property type="entry name" value="addA_Gpos"/>
    <property type="match status" value="1"/>
</dbReference>
<dbReference type="InterPro" id="IPR014152">
    <property type="entry name" value="AddA"/>
</dbReference>
<gene>
    <name evidence="17" type="ORF">SAG0136_02780</name>
</gene>
<dbReference type="InterPro" id="IPR011335">
    <property type="entry name" value="Restrct_endonuc-II-like"/>
</dbReference>
<evidence type="ECO:0000259" key="15">
    <source>
        <dbReference type="PROSITE" id="PS51198"/>
    </source>
</evidence>
<dbReference type="InterPro" id="IPR000212">
    <property type="entry name" value="DNA_helicase_UvrD/REP"/>
</dbReference>
<dbReference type="GO" id="GO:0006302">
    <property type="term" value="P:double-strand break repair"/>
    <property type="evidence" value="ECO:0007669"/>
    <property type="project" value="InterPro"/>
</dbReference>
<evidence type="ECO:0000256" key="7">
    <source>
        <dbReference type="ARBA" id="ARBA00022840"/>
    </source>
</evidence>
<dbReference type="GO" id="GO:0005829">
    <property type="term" value="C:cytosol"/>
    <property type="evidence" value="ECO:0007669"/>
    <property type="project" value="TreeGrafter"/>
</dbReference>
<proteinExistence type="predicted"/>
<name>V6Z3L4_STRAG</name>
<keyword evidence="3" id="KW-0227">DNA damage</keyword>
<dbReference type="GO" id="GO:0004527">
    <property type="term" value="F:exonuclease activity"/>
    <property type="evidence" value="ECO:0007669"/>
    <property type="project" value="UniProtKB-KW"/>
</dbReference>
<dbReference type="SUPFAM" id="SSF52980">
    <property type="entry name" value="Restriction endonuclease-like"/>
    <property type="match status" value="1"/>
</dbReference>
<evidence type="ECO:0000256" key="5">
    <source>
        <dbReference type="ARBA" id="ARBA00022806"/>
    </source>
</evidence>
<evidence type="ECO:0000313" key="17">
    <source>
        <dbReference type="EMBL" id="ESV54199.1"/>
    </source>
</evidence>
<keyword evidence="10" id="KW-0413">Isomerase</keyword>
<evidence type="ECO:0000256" key="13">
    <source>
        <dbReference type="ARBA" id="ARBA00048988"/>
    </source>
</evidence>
<dbReference type="Gene3D" id="3.40.50.300">
    <property type="entry name" value="P-loop containing nucleotide triphosphate hydrolases"/>
    <property type="match status" value="4"/>
</dbReference>
<dbReference type="GO" id="GO:0003677">
    <property type="term" value="F:DNA binding"/>
    <property type="evidence" value="ECO:0007669"/>
    <property type="project" value="UniProtKB-KW"/>
</dbReference>
<evidence type="ECO:0000256" key="6">
    <source>
        <dbReference type="ARBA" id="ARBA00022839"/>
    </source>
</evidence>
<dbReference type="Gene3D" id="1.10.486.10">
    <property type="entry name" value="PCRA, domain 4"/>
    <property type="match status" value="1"/>
</dbReference>
<evidence type="ECO:0000256" key="12">
    <source>
        <dbReference type="ARBA" id="ARBA00034808"/>
    </source>
</evidence>
<dbReference type="Pfam" id="PF12705">
    <property type="entry name" value="PDDEXK_1"/>
    <property type="match status" value="1"/>
</dbReference>
<reference evidence="17 18" key="1">
    <citation type="submission" date="2013-05" db="EMBL/GenBank/DDBJ databases">
        <authorList>
            <person name="Richards V.P."/>
            <person name="Durkin S.A.S."/>
            <person name="Kim M."/>
            <person name="Pavinski Bitar P.D."/>
            <person name="Stanhope M.J."/>
            <person name="Town C.D."/>
            <person name="Venter J.C."/>
        </authorList>
    </citation>
    <scope>NUCLEOTIDE SEQUENCE [LARGE SCALE GENOMIC DNA]</scope>
    <source>
        <strain evidence="17 18">LMG 14747</strain>
    </source>
</reference>
<dbReference type="GO" id="GO:0005524">
    <property type="term" value="F:ATP binding"/>
    <property type="evidence" value="ECO:0007669"/>
    <property type="project" value="UniProtKB-UniRule"/>
</dbReference>
<dbReference type="InterPro" id="IPR027417">
    <property type="entry name" value="P-loop_NTPase"/>
</dbReference>
<evidence type="ECO:0000313" key="18">
    <source>
        <dbReference type="Proteomes" id="UP000018482"/>
    </source>
</evidence>
<keyword evidence="8" id="KW-0238">DNA-binding</keyword>
<dbReference type="InterPro" id="IPR011604">
    <property type="entry name" value="PDDEXK-like_dom_sf"/>
</dbReference>
<evidence type="ECO:0000259" key="16">
    <source>
        <dbReference type="PROSITE" id="PS51217"/>
    </source>
</evidence>
<dbReference type="PANTHER" id="PTHR11070">
    <property type="entry name" value="UVRD / RECB / PCRA DNA HELICASE FAMILY MEMBER"/>
    <property type="match status" value="1"/>
</dbReference>
<evidence type="ECO:0000256" key="1">
    <source>
        <dbReference type="ARBA" id="ARBA00022722"/>
    </source>
</evidence>
<dbReference type="PROSITE" id="PS51217">
    <property type="entry name" value="UVRD_HELICASE_CTER"/>
    <property type="match status" value="1"/>
</dbReference>
<evidence type="ECO:0000256" key="10">
    <source>
        <dbReference type="ARBA" id="ARBA00023235"/>
    </source>
</evidence>
<keyword evidence="2 14" id="KW-0547">Nucleotide-binding</keyword>
<sequence length="1362" mass="155569">MKMEVISVFKPYLKPEDVLALQEKEQELPQGVQRRTPEQIEAIYSHGQNILVSASAGSGKTFVMVERIVDMIMRGVNVDQLFISTFTVKAATELKERLENKLQNVLASTDDQALQAHLTLQLSQIQTADIGTMDAFTQKLVTRYGYLLGISPRFSILQDETEQVMLKDKVFDDLFERYRTSSHHQTVFNDLVKNLTGRAKSNRAFRDVVYQLYAFLQATDDPQKWLRDVFINRSAYEARSYYPKNALETVAGDLEQARLYYQTVLSQLKVALGQRQMGLAYESLTQIAFKATVLGAKSDYVEAMTLLERYKNIAVDPSQVSADTLLAIEANIEALLNRPPSLTKAGKLDKVSNQVQTLAGQKVSLLKLLHQGEMAKFVDLFDQIGFAATHLKTYQLDHFLNHYRFSDLTEDDIIPSDITVIERQLDALFGQIDTCLQEMLDDVSQVSPEDFETQFVSLEEAFHQHFDRFFTKKEWESQFPNIQSFQRLYAMISIIYDEQPKAIPLLEVLVAFLGDFSEQYFALKVQEASLEFSDIAHVAIRILEERDTVRQAFQEQYVEVMVDEYQDNSPIQERLMELLANGHNRFMVGDVKQSIYRFRQADPMIFLDKFTLYQSDPQAGKLIVLKENFRSHQEVVASVNMVFSHLMDPDLGEIYYDASQELVAGDPKKQVASPEHKTRFLIYDSSQDAQEDVTSSEDAPETELSAGQIDLVIREIMALKAADADFDFSSVALLVPSRTRNTSILKRFSEAGIPLVADDGVMNYLKSTEVMIMLETLRTISNPLNDYALVSLLKSPMFAFDEDDLARIAVQNQKNRMSDFYQKALQAHQKTGDHPELISAGLFQKLDQFLNCLNSWRDYARTHLIHELIWKIYNERFYLDYVGALPNGLQRQANLYSLALRAHHYEQNGYRGLTRFIAKIDHILEHDHDLADVVVALPKNAVRLMTIHKSKGLEFDYVFVLNLDQKFNLKEISHAKAIAHPKQGVGILYQADFTNDERLTQFSGLPLKVSIETLPFQTNRDLILRASLSEEMRLLYVAMTRAVKQLYLVGTAQKTDHISSSDYQEPVLPLGLREKGRSFQDWLLSLYKAYPQAFSQVIDVVYDTVAAPQMSEETTLDLEDLRSNRQSEDIVKALDNLKQVQAYNDLHAAGIELPSLRTPSQLKKAKLFDQESVELAAVSSASTEKVLPDFQLPDFAADRPLSSVELGSALHHLMQRLDLTQRVTGNRILQELHQMTDRRDILDKMPVRKIEAFFETHLGQEFLAHREQLHREAPFAMLTDDVASGESFVIRGIIDGYLLLGDSAILFDYKTDKYQDKEVIVDRYRDQMALYEQALKQAYSIKTIETYLILFGGERLEVVLVD</sequence>
<evidence type="ECO:0000256" key="14">
    <source>
        <dbReference type="PROSITE-ProRule" id="PRU00560"/>
    </source>
</evidence>
<dbReference type="Pfam" id="PF13361">
    <property type="entry name" value="UvrD_C"/>
    <property type="match status" value="1"/>
</dbReference>
<dbReference type="CDD" id="cd17932">
    <property type="entry name" value="DEXQc_UvrD"/>
    <property type="match status" value="1"/>
</dbReference>
<comment type="caution">
    <text evidence="17">The sequence shown here is derived from an EMBL/GenBank/DDBJ whole genome shotgun (WGS) entry which is preliminary data.</text>
</comment>
<keyword evidence="4 14" id="KW-0378">Hydrolase</keyword>
<evidence type="ECO:0000256" key="11">
    <source>
        <dbReference type="ARBA" id="ARBA00034617"/>
    </source>
</evidence>
<dbReference type="Pfam" id="PF00580">
    <property type="entry name" value="UvrD-helicase"/>
    <property type="match status" value="2"/>
</dbReference>
<keyword evidence="9" id="KW-0234">DNA repair</keyword>
<feature type="binding site" evidence="14">
    <location>
        <begin position="54"/>
        <end position="61"/>
    </location>
    <ligand>
        <name>ATP</name>
        <dbReference type="ChEBI" id="CHEBI:30616"/>
    </ligand>
</feature>
<feature type="domain" description="UvrD-like helicase ATP-binding" evidence="15">
    <location>
        <begin position="33"/>
        <end position="632"/>
    </location>
</feature>
<dbReference type="GO" id="GO:0016887">
    <property type="term" value="F:ATP hydrolysis activity"/>
    <property type="evidence" value="ECO:0007669"/>
    <property type="project" value="RHEA"/>
</dbReference>
<comment type="catalytic activity">
    <reaction evidence="11">
        <text>Couples ATP hydrolysis with the unwinding of duplex DNA by translocating in the 3'-5' direction.</text>
        <dbReference type="EC" id="5.6.2.4"/>
    </reaction>
</comment>
<protein>
    <recommendedName>
        <fullName evidence="12">DNA 3'-5' helicase</fullName>
        <ecNumber evidence="12">5.6.2.4</ecNumber>
    </recommendedName>
</protein>
<evidence type="ECO:0000256" key="9">
    <source>
        <dbReference type="ARBA" id="ARBA00023204"/>
    </source>
</evidence>
<evidence type="ECO:0000256" key="4">
    <source>
        <dbReference type="ARBA" id="ARBA00022801"/>
    </source>
</evidence>
<dbReference type="Gene3D" id="3.90.320.10">
    <property type="match status" value="1"/>
</dbReference>
<dbReference type="GO" id="GO:0033202">
    <property type="term" value="C:DNA helicase complex"/>
    <property type="evidence" value="ECO:0007669"/>
    <property type="project" value="TreeGrafter"/>
</dbReference>
<organism evidence="17 18">
    <name type="scientific">Streptococcus agalactiae LMG 14747</name>
    <dbReference type="NCBI Taxonomy" id="1154860"/>
    <lineage>
        <taxon>Bacteria</taxon>
        <taxon>Bacillati</taxon>
        <taxon>Bacillota</taxon>
        <taxon>Bacilli</taxon>
        <taxon>Lactobacillales</taxon>
        <taxon>Streptococcaceae</taxon>
        <taxon>Streptococcus</taxon>
    </lineage>
</organism>
<dbReference type="GO" id="GO:0043138">
    <property type="term" value="F:3'-5' DNA helicase activity"/>
    <property type="evidence" value="ECO:0007669"/>
    <property type="project" value="UniProtKB-EC"/>
</dbReference>
<dbReference type="PROSITE" id="PS51198">
    <property type="entry name" value="UVRD_HELICASE_ATP_BIND"/>
    <property type="match status" value="1"/>
</dbReference>
<dbReference type="GO" id="GO:0000725">
    <property type="term" value="P:recombinational repair"/>
    <property type="evidence" value="ECO:0007669"/>
    <property type="project" value="TreeGrafter"/>
</dbReference>
<evidence type="ECO:0000256" key="3">
    <source>
        <dbReference type="ARBA" id="ARBA00022763"/>
    </source>
</evidence>
<dbReference type="SUPFAM" id="SSF52540">
    <property type="entry name" value="P-loop containing nucleoside triphosphate hydrolases"/>
    <property type="match status" value="1"/>
</dbReference>
<dbReference type="eggNOG" id="COG1074">
    <property type="taxonomic scope" value="Bacteria"/>
</dbReference>